<evidence type="ECO:0000259" key="6">
    <source>
        <dbReference type="Pfam" id="PF07992"/>
    </source>
</evidence>
<evidence type="ECO:0000256" key="1">
    <source>
        <dbReference type="ARBA" id="ARBA00006442"/>
    </source>
</evidence>
<dbReference type="PANTHER" id="PTHR43735">
    <property type="entry name" value="APOPTOSIS-INDUCING FACTOR 1"/>
    <property type="match status" value="1"/>
</dbReference>
<dbReference type="Pfam" id="PF07992">
    <property type="entry name" value="Pyr_redox_2"/>
    <property type="match status" value="1"/>
</dbReference>
<dbReference type="SUPFAM" id="SSF51905">
    <property type="entry name" value="FAD/NAD(P)-binding domain"/>
    <property type="match status" value="1"/>
</dbReference>
<evidence type="ECO:0000256" key="5">
    <source>
        <dbReference type="SAM" id="Phobius"/>
    </source>
</evidence>
<dbReference type="PANTHER" id="PTHR43735:SF3">
    <property type="entry name" value="FERROPTOSIS SUPPRESSOR PROTEIN 1"/>
    <property type="match status" value="1"/>
</dbReference>
<keyword evidence="5" id="KW-1133">Transmembrane helix</keyword>
<name>A0A8H5EV26_9AGAR</name>
<comment type="caution">
    <text evidence="7">The sequence shown here is derived from an EMBL/GenBank/DDBJ whole genome shotgun (WGS) entry which is preliminary data.</text>
</comment>
<evidence type="ECO:0000313" key="7">
    <source>
        <dbReference type="EMBL" id="KAF5313362.1"/>
    </source>
</evidence>
<feature type="domain" description="FAD/NAD(P)-binding" evidence="6">
    <location>
        <begin position="9"/>
        <end position="318"/>
    </location>
</feature>
<keyword evidence="2" id="KW-0285">Flavoprotein</keyword>
<accession>A0A8H5EV26</accession>
<comment type="similarity">
    <text evidence="1">Belongs to the FAD-dependent oxidoreductase family.</text>
</comment>
<dbReference type="InterPro" id="IPR023753">
    <property type="entry name" value="FAD/NAD-binding_dom"/>
</dbReference>
<dbReference type="EMBL" id="JAACJK010000224">
    <property type="protein sequence ID" value="KAF5313362.1"/>
    <property type="molecule type" value="Genomic_DNA"/>
</dbReference>
<proteinExistence type="inferred from homology"/>
<evidence type="ECO:0000256" key="4">
    <source>
        <dbReference type="ARBA" id="ARBA00023002"/>
    </source>
</evidence>
<evidence type="ECO:0000313" key="8">
    <source>
        <dbReference type="Proteomes" id="UP000541558"/>
    </source>
</evidence>
<keyword evidence="5" id="KW-0812">Transmembrane</keyword>
<protein>
    <recommendedName>
        <fullName evidence="6">FAD/NAD(P)-binding domain-containing protein</fullName>
    </recommendedName>
</protein>
<dbReference type="OrthoDB" id="202203at2759"/>
<sequence>MTSSPSLSTVLIVGAGFAGIGIFNELSRRLDSKTKIILVNPRQHLVHLPAACRLIVPNSTDATFEDKVLLPFTSRFNEENRRTVYSKVTLIDDAGDQPSVTLENGEKVGYTYLVLAPGSLWEGPMDFPNTKEETLAHLKKWHDRFEKANDIVLLGGGGVSFEYAGEIRDEFPTKNVTVVHSRELLLNDVYPDFWRKQVNASLERRNIRLVLGERVDDIEPKNGVITTRSGKEIPADLVVSLSLLPASHPLTHAGKIPTRGPRPNTDFVASSLGTDSLTPSGHVKVLPTMQLVNHPRIFAAGDIVDWNEQKSARKAFGHAKIVWANLQTLLAAPHATNLTTYRGSYEALPLTNGRNGGTAYWGILWGITFGDWFTSRFASRNLYVEQVKRLMNL</sequence>
<dbReference type="PRINTS" id="PR00368">
    <property type="entry name" value="FADPNR"/>
</dbReference>
<dbReference type="InterPro" id="IPR036188">
    <property type="entry name" value="FAD/NAD-bd_sf"/>
</dbReference>
<dbReference type="AlphaFoldDB" id="A0A8H5EV26"/>
<keyword evidence="5" id="KW-0472">Membrane</keyword>
<dbReference type="PRINTS" id="PR00469">
    <property type="entry name" value="PNDRDTASEII"/>
</dbReference>
<keyword evidence="8" id="KW-1185">Reference proteome</keyword>
<dbReference type="Proteomes" id="UP000541558">
    <property type="component" value="Unassembled WGS sequence"/>
</dbReference>
<dbReference type="GO" id="GO:0005737">
    <property type="term" value="C:cytoplasm"/>
    <property type="evidence" value="ECO:0007669"/>
    <property type="project" value="TreeGrafter"/>
</dbReference>
<dbReference type="Gene3D" id="3.50.50.100">
    <property type="match status" value="1"/>
</dbReference>
<dbReference type="GO" id="GO:0050660">
    <property type="term" value="F:flavin adenine dinucleotide binding"/>
    <property type="evidence" value="ECO:0007669"/>
    <property type="project" value="TreeGrafter"/>
</dbReference>
<evidence type="ECO:0000256" key="2">
    <source>
        <dbReference type="ARBA" id="ARBA00022630"/>
    </source>
</evidence>
<keyword evidence="4" id="KW-0560">Oxidoreductase</keyword>
<gene>
    <name evidence="7" type="ORF">D9611_008474</name>
</gene>
<keyword evidence="3" id="KW-0274">FAD</keyword>
<reference evidence="7 8" key="1">
    <citation type="journal article" date="2020" name="ISME J.">
        <title>Uncovering the hidden diversity of litter-decomposition mechanisms in mushroom-forming fungi.</title>
        <authorList>
            <person name="Floudas D."/>
            <person name="Bentzer J."/>
            <person name="Ahren D."/>
            <person name="Johansson T."/>
            <person name="Persson P."/>
            <person name="Tunlid A."/>
        </authorList>
    </citation>
    <scope>NUCLEOTIDE SEQUENCE [LARGE SCALE GENOMIC DNA]</scope>
    <source>
        <strain evidence="7 8">CBS 175.51</strain>
    </source>
</reference>
<organism evidence="7 8">
    <name type="scientific">Ephemerocybe angulata</name>
    <dbReference type="NCBI Taxonomy" id="980116"/>
    <lineage>
        <taxon>Eukaryota</taxon>
        <taxon>Fungi</taxon>
        <taxon>Dikarya</taxon>
        <taxon>Basidiomycota</taxon>
        <taxon>Agaricomycotina</taxon>
        <taxon>Agaricomycetes</taxon>
        <taxon>Agaricomycetidae</taxon>
        <taxon>Agaricales</taxon>
        <taxon>Agaricineae</taxon>
        <taxon>Psathyrellaceae</taxon>
        <taxon>Ephemerocybe</taxon>
    </lineage>
</organism>
<dbReference type="GO" id="GO:0004174">
    <property type="term" value="F:electron-transferring-flavoprotein dehydrogenase activity"/>
    <property type="evidence" value="ECO:0007669"/>
    <property type="project" value="TreeGrafter"/>
</dbReference>
<evidence type="ECO:0000256" key="3">
    <source>
        <dbReference type="ARBA" id="ARBA00022827"/>
    </source>
</evidence>
<feature type="transmembrane region" description="Helical" evidence="5">
    <location>
        <begin position="6"/>
        <end position="26"/>
    </location>
</feature>